<proteinExistence type="predicted"/>
<organism evidence="3 4">
    <name type="scientific">Kocuria aegyptia</name>
    <dbReference type="NCBI Taxonomy" id="330943"/>
    <lineage>
        <taxon>Bacteria</taxon>
        <taxon>Bacillati</taxon>
        <taxon>Actinomycetota</taxon>
        <taxon>Actinomycetes</taxon>
        <taxon>Micrococcales</taxon>
        <taxon>Micrococcaceae</taxon>
        <taxon>Kocuria</taxon>
    </lineage>
</organism>
<dbReference type="GO" id="GO:0008237">
    <property type="term" value="F:metallopeptidase activity"/>
    <property type="evidence" value="ECO:0007669"/>
    <property type="project" value="UniProtKB-KW"/>
</dbReference>
<accession>A0ABP4WBF6</accession>
<dbReference type="Proteomes" id="UP001501204">
    <property type="component" value="Unassembled WGS sequence"/>
</dbReference>
<feature type="transmembrane region" description="Helical" evidence="1">
    <location>
        <begin position="38"/>
        <end position="61"/>
    </location>
</feature>
<keyword evidence="3" id="KW-0378">Hydrolase</keyword>
<dbReference type="InterPro" id="IPR042150">
    <property type="entry name" value="MmRce1-like"/>
</dbReference>
<reference evidence="4" key="1">
    <citation type="journal article" date="2019" name="Int. J. Syst. Evol. Microbiol.">
        <title>The Global Catalogue of Microorganisms (GCM) 10K type strain sequencing project: providing services to taxonomists for standard genome sequencing and annotation.</title>
        <authorList>
            <consortium name="The Broad Institute Genomics Platform"/>
            <consortium name="The Broad Institute Genome Sequencing Center for Infectious Disease"/>
            <person name="Wu L."/>
            <person name="Ma J."/>
        </authorList>
    </citation>
    <scope>NUCLEOTIDE SEQUENCE [LARGE SCALE GENOMIC DNA]</scope>
    <source>
        <strain evidence="4">JCM 14735</strain>
    </source>
</reference>
<evidence type="ECO:0000259" key="2">
    <source>
        <dbReference type="Pfam" id="PF02517"/>
    </source>
</evidence>
<dbReference type="PANTHER" id="PTHR35797">
    <property type="entry name" value="PROTEASE-RELATED"/>
    <property type="match status" value="1"/>
</dbReference>
<dbReference type="Pfam" id="PF02517">
    <property type="entry name" value="Rce1-like"/>
    <property type="match status" value="1"/>
</dbReference>
<dbReference type="InterPro" id="IPR003675">
    <property type="entry name" value="Rce1/LyrA-like_dom"/>
</dbReference>
<keyword evidence="1" id="KW-1133">Transmembrane helix</keyword>
<evidence type="ECO:0000313" key="3">
    <source>
        <dbReference type="EMBL" id="GAA1750865.1"/>
    </source>
</evidence>
<keyword evidence="3" id="KW-0645">Protease</keyword>
<feature type="transmembrane region" description="Helical" evidence="1">
    <location>
        <begin position="109"/>
        <end position="128"/>
    </location>
</feature>
<evidence type="ECO:0000313" key="4">
    <source>
        <dbReference type="Proteomes" id="UP001501204"/>
    </source>
</evidence>
<keyword evidence="3" id="KW-0482">Metalloprotease</keyword>
<dbReference type="RefSeq" id="WP_344119893.1">
    <property type="nucleotide sequence ID" value="NZ_BAAAOA010000009.1"/>
</dbReference>
<gene>
    <name evidence="3" type="ORF">GCM10009767_07200</name>
</gene>
<dbReference type="EMBL" id="BAAAOA010000009">
    <property type="protein sequence ID" value="GAA1750865.1"/>
    <property type="molecule type" value="Genomic_DNA"/>
</dbReference>
<sequence length="273" mass="28628">MSRSAAFRPWWFLAITFGWTWAFWWSAAWSGGSWSDPLTFVLFALGGIGPLLSAALLLRVAGRREDELDFWRRLLDVRLLHARGWVLVVVVALLPSVLGRVVTGGGGPWLAPGAALVLVTAVTAGVLEEPGWRGYALDGLSGRHGAVSAAGIVGAAWALWHLPLFFLPGSYQHGLGRGPTGFWLFLLTLLGLSFVYAAVYFVTGRSILAVVVLHAAANAAGELVSAPGARTAETVVALAMAAVAVLLLAHRARGPAADGFVGSAGTAPRTGGR</sequence>
<feature type="transmembrane region" description="Helical" evidence="1">
    <location>
        <begin position="82"/>
        <end position="103"/>
    </location>
</feature>
<keyword evidence="1" id="KW-0812">Transmembrane</keyword>
<protein>
    <submittedName>
        <fullName evidence="3">CPBP family intramembrane metalloprotease</fullName>
    </submittedName>
</protein>
<feature type="domain" description="CAAX prenyl protease 2/Lysostaphin resistance protein A-like" evidence="2">
    <location>
        <begin position="114"/>
        <end position="219"/>
    </location>
</feature>
<dbReference type="PANTHER" id="PTHR35797:SF1">
    <property type="entry name" value="PROTEASE"/>
    <property type="match status" value="1"/>
</dbReference>
<feature type="transmembrane region" description="Helical" evidence="1">
    <location>
        <begin position="140"/>
        <end position="160"/>
    </location>
</feature>
<keyword evidence="1" id="KW-0472">Membrane</keyword>
<keyword evidence="4" id="KW-1185">Reference proteome</keyword>
<comment type="caution">
    <text evidence="3">The sequence shown here is derived from an EMBL/GenBank/DDBJ whole genome shotgun (WGS) entry which is preliminary data.</text>
</comment>
<name>A0ABP4WBF6_9MICC</name>
<feature type="transmembrane region" description="Helical" evidence="1">
    <location>
        <begin position="180"/>
        <end position="202"/>
    </location>
</feature>
<evidence type="ECO:0000256" key="1">
    <source>
        <dbReference type="SAM" id="Phobius"/>
    </source>
</evidence>